<dbReference type="InterPro" id="IPR058329">
    <property type="entry name" value="Arp1_N"/>
</dbReference>
<name>A0A0P7BV63_9HYPO</name>
<dbReference type="OrthoDB" id="5423360at2759"/>
<dbReference type="Pfam" id="PF26053">
    <property type="entry name" value="DUF8016"/>
    <property type="match status" value="1"/>
</dbReference>
<comment type="caution">
    <text evidence="3">The sequence shown here is derived from an EMBL/GenBank/DDBJ whole genome shotgun (WGS) entry which is preliminary data.</text>
</comment>
<dbReference type="STRING" id="78410.A0A0P7BV63"/>
<reference evidence="3 4" key="1">
    <citation type="submission" date="2015-09" db="EMBL/GenBank/DDBJ databases">
        <title>Draft genome of a European isolate of the apple canker pathogen Neonectria ditissima.</title>
        <authorList>
            <person name="Gomez-Cortecero A."/>
            <person name="Harrison R.J."/>
            <person name="Armitage A.D."/>
        </authorList>
    </citation>
    <scope>NUCLEOTIDE SEQUENCE [LARGE SCALE GENOMIC DNA]</scope>
    <source>
        <strain evidence="3 4">R09/05</strain>
    </source>
</reference>
<evidence type="ECO:0000259" key="1">
    <source>
        <dbReference type="Pfam" id="PF01425"/>
    </source>
</evidence>
<evidence type="ECO:0000313" key="3">
    <source>
        <dbReference type="EMBL" id="KPM45590.1"/>
    </source>
</evidence>
<dbReference type="InterPro" id="IPR036928">
    <property type="entry name" value="AS_sf"/>
</dbReference>
<keyword evidence="4" id="KW-1185">Reference proteome</keyword>
<dbReference type="Proteomes" id="UP000050424">
    <property type="component" value="Unassembled WGS sequence"/>
</dbReference>
<dbReference type="AlphaFoldDB" id="A0A0P7BV63"/>
<organism evidence="3 4">
    <name type="scientific">Neonectria ditissima</name>
    <dbReference type="NCBI Taxonomy" id="78410"/>
    <lineage>
        <taxon>Eukaryota</taxon>
        <taxon>Fungi</taxon>
        <taxon>Dikarya</taxon>
        <taxon>Ascomycota</taxon>
        <taxon>Pezizomycotina</taxon>
        <taxon>Sordariomycetes</taxon>
        <taxon>Hypocreomycetidae</taxon>
        <taxon>Hypocreales</taxon>
        <taxon>Nectriaceae</taxon>
        <taxon>Neonectria</taxon>
    </lineage>
</organism>
<evidence type="ECO:0000313" key="4">
    <source>
        <dbReference type="Proteomes" id="UP000050424"/>
    </source>
</evidence>
<proteinExistence type="predicted"/>
<evidence type="ECO:0000259" key="2">
    <source>
        <dbReference type="Pfam" id="PF26053"/>
    </source>
</evidence>
<dbReference type="PANTHER" id="PTHR46310">
    <property type="entry name" value="AMIDASE 1"/>
    <property type="match status" value="1"/>
</dbReference>
<dbReference type="EMBL" id="LKCW01000006">
    <property type="protein sequence ID" value="KPM45590.1"/>
    <property type="molecule type" value="Genomic_DNA"/>
</dbReference>
<accession>A0A0P7BV63</accession>
<dbReference type="Gene3D" id="3.90.1300.10">
    <property type="entry name" value="Amidase signature (AS) domain"/>
    <property type="match status" value="1"/>
</dbReference>
<dbReference type="PANTHER" id="PTHR46310:SF7">
    <property type="entry name" value="AMIDASE 1"/>
    <property type="match status" value="1"/>
</dbReference>
<feature type="domain" description="Scytalone dehydratase-like protein Arp1 N-terminal" evidence="2">
    <location>
        <begin position="58"/>
        <end position="135"/>
    </location>
</feature>
<sequence>MSWFQLLTGFSPWPKPTPISSPPSASVSSGSPDLDIAASFTFKIDENAFLAQRASQQLSILGSATTGPCAVIWHREKPTITADWLRETVNRWQHADDVFQLGFLETVIFVREEHAPEPVFETSSRELLNEKWKSQVAFAVVESEEILEGPYYIHDGGLHIVWRLFSDNHEAFMAATLPQNEPSGAYQSLPYSDGRRLVIGTPSRLYSTVTETKPLNGLRITVKDNIDLDGTKKTMSSRSWEELYPASNSTAAALQSLLDLGAIVVGKTKLSQFAEVEVPTADWVDFHCPFNPRGDGYLNPEGSTAGGAVALAAYDFVDVSIGTDTGGSLREPCSKQGLFGLRPSWGALSMDGIFPLAVALDTVGFMCRDVDVLHKVASAWLPKTSVPAIQNLSKVVVLSDFEYGPGPAKSVFDDFVSRLEETIQIKSTRMNLNYDWQRVNSTGKNESIIEYIGKQQTMKAIKAFDLRKNTKQFREDYQKAFGKEPYVNPTIRVRWAEADNSTAHEQKDALDRKRIFKDWFLDSILSVKAPDELTAVTLVPISDAEPEYRDDYPEGPWMGGSGFHQNFLSSLTGCPEVVIPIGQIPYQSRVTKRTEFLPVVVAMLGPPGTDVALTKFAADLLHKAGLPTSVKTGRVAFPLD</sequence>
<feature type="domain" description="Amidase" evidence="1">
    <location>
        <begin position="210"/>
        <end position="379"/>
    </location>
</feature>
<protein>
    <submittedName>
        <fullName evidence="3">Uncharacterized protein</fullName>
    </submittedName>
</protein>
<gene>
    <name evidence="3" type="ORF">AK830_g921</name>
</gene>
<dbReference type="InterPro" id="IPR023631">
    <property type="entry name" value="Amidase_dom"/>
</dbReference>
<dbReference type="SUPFAM" id="SSF75304">
    <property type="entry name" value="Amidase signature (AS) enzymes"/>
    <property type="match status" value="1"/>
</dbReference>
<dbReference type="Pfam" id="PF01425">
    <property type="entry name" value="Amidase"/>
    <property type="match status" value="1"/>
</dbReference>